<organism evidence="2 3">
    <name type="scientific">Portunus trituberculatus</name>
    <name type="common">Swimming crab</name>
    <name type="synonym">Neptunus trituberculatus</name>
    <dbReference type="NCBI Taxonomy" id="210409"/>
    <lineage>
        <taxon>Eukaryota</taxon>
        <taxon>Metazoa</taxon>
        <taxon>Ecdysozoa</taxon>
        <taxon>Arthropoda</taxon>
        <taxon>Crustacea</taxon>
        <taxon>Multicrustacea</taxon>
        <taxon>Malacostraca</taxon>
        <taxon>Eumalacostraca</taxon>
        <taxon>Eucarida</taxon>
        <taxon>Decapoda</taxon>
        <taxon>Pleocyemata</taxon>
        <taxon>Brachyura</taxon>
        <taxon>Eubrachyura</taxon>
        <taxon>Portunoidea</taxon>
        <taxon>Portunidae</taxon>
        <taxon>Portuninae</taxon>
        <taxon>Portunus</taxon>
    </lineage>
</organism>
<evidence type="ECO:0000256" key="1">
    <source>
        <dbReference type="SAM" id="MobiDB-lite"/>
    </source>
</evidence>
<proteinExistence type="predicted"/>
<comment type="caution">
    <text evidence="2">The sequence shown here is derived from an EMBL/GenBank/DDBJ whole genome shotgun (WGS) entry which is preliminary data.</text>
</comment>
<evidence type="ECO:0000313" key="2">
    <source>
        <dbReference type="EMBL" id="MPC89961.1"/>
    </source>
</evidence>
<feature type="region of interest" description="Disordered" evidence="1">
    <location>
        <begin position="37"/>
        <end position="67"/>
    </location>
</feature>
<gene>
    <name evidence="2" type="ORF">E2C01_084926</name>
</gene>
<reference evidence="2 3" key="1">
    <citation type="submission" date="2019-05" db="EMBL/GenBank/DDBJ databases">
        <title>Another draft genome of Portunus trituberculatus and its Hox gene families provides insights of decapod evolution.</title>
        <authorList>
            <person name="Jeong J.-H."/>
            <person name="Song I."/>
            <person name="Kim S."/>
            <person name="Choi T."/>
            <person name="Kim D."/>
            <person name="Ryu S."/>
            <person name="Kim W."/>
        </authorList>
    </citation>
    <scope>NUCLEOTIDE SEQUENCE [LARGE SCALE GENOMIC DNA]</scope>
    <source>
        <tissue evidence="2">Muscle</tissue>
    </source>
</reference>
<dbReference type="Proteomes" id="UP000324222">
    <property type="component" value="Unassembled WGS sequence"/>
</dbReference>
<keyword evidence="3" id="KW-1185">Reference proteome</keyword>
<dbReference type="EMBL" id="VSRR010082800">
    <property type="protein sequence ID" value="MPC89961.1"/>
    <property type="molecule type" value="Genomic_DNA"/>
</dbReference>
<accession>A0A5B7IWM1</accession>
<protein>
    <submittedName>
        <fullName evidence="2">Uncharacterized protein</fullName>
    </submittedName>
</protein>
<sequence>MDRYRCAATVNVPWRRSLLLPALQGVRDDAQVAAVHHTGMPPGQRTKPAVQGHRRTHDVTRGVYNNL</sequence>
<evidence type="ECO:0000313" key="3">
    <source>
        <dbReference type="Proteomes" id="UP000324222"/>
    </source>
</evidence>
<dbReference type="AlphaFoldDB" id="A0A5B7IWM1"/>
<name>A0A5B7IWM1_PORTR</name>